<dbReference type="PANTHER" id="PTHR42852">
    <property type="entry name" value="THIOL:DISULFIDE INTERCHANGE PROTEIN DSBE"/>
    <property type="match status" value="1"/>
</dbReference>
<evidence type="ECO:0000259" key="5">
    <source>
        <dbReference type="Pfam" id="PF00578"/>
    </source>
</evidence>
<dbReference type="GO" id="GO:0030313">
    <property type="term" value="C:cell envelope"/>
    <property type="evidence" value="ECO:0007669"/>
    <property type="project" value="UniProtKB-SubCell"/>
</dbReference>
<reference evidence="7" key="1">
    <citation type="journal article" date="2012" name="PLoS ONE">
        <title>Gene sets for utilization of primary and secondary nutrition supplies in the distal gut of endangered iberian lynx.</title>
        <authorList>
            <person name="Alcaide M."/>
            <person name="Messina E."/>
            <person name="Richter M."/>
            <person name="Bargiela R."/>
            <person name="Peplies J."/>
            <person name="Huws S.A."/>
            <person name="Newbold C.J."/>
            <person name="Golyshin P.N."/>
            <person name="Simon M.A."/>
            <person name="Lopez G."/>
            <person name="Yakimov M.M."/>
            <person name="Ferrer M."/>
        </authorList>
    </citation>
    <scope>NUCLEOTIDE SEQUENCE</scope>
</reference>
<keyword evidence="2" id="KW-0201">Cytochrome c-type biogenesis</keyword>
<feature type="domain" description="Alkyl hydroperoxide reductase subunit C/ Thiol specific antioxidant" evidence="5">
    <location>
        <begin position="218"/>
        <end position="336"/>
    </location>
</feature>
<evidence type="ECO:0000256" key="3">
    <source>
        <dbReference type="ARBA" id="ARBA00023157"/>
    </source>
</evidence>
<sequence length="347" mass="39219">MPVRHLHSPSAFFVFSFSMRKFYSSLLLLATLWTVAACGPGKDRARFEGSLKNINNAEFYVYSEDGAFEGVDTIRIEDGDFLYERKLTEPALLTLLYPNYTQAYIIAEPGKTVRMKGDAAQIGVAEISGTDENNLLTEFRQEQLKGPESNHRLAAAQFIRTHAESMAAVAVFRMFFLQPSKDSSLSLQMLDILYKAQPKNHAVRYLNDFARPLFLNGVGKPLPEFTAETLVGKKVSSADYRGKKLVIACLSTWPGESKVFMHDLHQKLKQAKGNWECLIVSMDLDRNVLRRTLENDSIPYPIVCERKAFNSPLAQRLGLRYVPSLMVVDAEGIIRQRDVQKVADVKW</sequence>
<organism evidence="7">
    <name type="scientific">gut metagenome</name>
    <dbReference type="NCBI Taxonomy" id="749906"/>
    <lineage>
        <taxon>unclassified sequences</taxon>
        <taxon>metagenomes</taxon>
        <taxon>organismal metagenomes</taxon>
    </lineage>
</organism>
<dbReference type="SUPFAM" id="SSF52833">
    <property type="entry name" value="Thioredoxin-like"/>
    <property type="match status" value="1"/>
</dbReference>
<comment type="caution">
    <text evidence="7">The sequence shown here is derived from an EMBL/GenBank/DDBJ whole genome shotgun (WGS) entry which is preliminary data.</text>
</comment>
<dbReference type="GO" id="GO:0016209">
    <property type="term" value="F:antioxidant activity"/>
    <property type="evidence" value="ECO:0007669"/>
    <property type="project" value="InterPro"/>
</dbReference>
<gene>
    <name evidence="7" type="ORF">EVA_19780</name>
</gene>
<keyword evidence="3" id="KW-1015">Disulfide bond</keyword>
<comment type="subcellular location">
    <subcellularLocation>
        <location evidence="1">Cell envelope</location>
    </subcellularLocation>
</comment>
<dbReference type="InterPro" id="IPR000866">
    <property type="entry name" value="AhpC/TSA"/>
</dbReference>
<keyword evidence="4" id="KW-0676">Redox-active center</keyword>
<dbReference type="CDD" id="cd02966">
    <property type="entry name" value="TlpA_like_family"/>
    <property type="match status" value="1"/>
</dbReference>
<evidence type="ECO:0000256" key="1">
    <source>
        <dbReference type="ARBA" id="ARBA00004196"/>
    </source>
</evidence>
<dbReference type="InterPro" id="IPR025380">
    <property type="entry name" value="DUF4369"/>
</dbReference>
<proteinExistence type="predicted"/>
<evidence type="ECO:0000313" key="7">
    <source>
        <dbReference type="EMBL" id="EJW92114.1"/>
    </source>
</evidence>
<feature type="domain" description="DUF4369" evidence="6">
    <location>
        <begin position="47"/>
        <end position="135"/>
    </location>
</feature>
<name>J9FXP7_9ZZZZ</name>
<dbReference type="Pfam" id="PF00578">
    <property type="entry name" value="AhpC-TSA"/>
    <property type="match status" value="1"/>
</dbReference>
<evidence type="ECO:0000256" key="4">
    <source>
        <dbReference type="ARBA" id="ARBA00023284"/>
    </source>
</evidence>
<dbReference type="Gene3D" id="3.40.30.10">
    <property type="entry name" value="Glutaredoxin"/>
    <property type="match status" value="1"/>
</dbReference>
<dbReference type="EMBL" id="AMCI01007749">
    <property type="protein sequence ID" value="EJW92114.1"/>
    <property type="molecule type" value="Genomic_DNA"/>
</dbReference>
<evidence type="ECO:0000259" key="6">
    <source>
        <dbReference type="Pfam" id="PF14289"/>
    </source>
</evidence>
<dbReference type="AlphaFoldDB" id="J9FXP7"/>
<dbReference type="PANTHER" id="PTHR42852:SF6">
    <property type="entry name" value="THIOL:DISULFIDE INTERCHANGE PROTEIN DSBE"/>
    <property type="match status" value="1"/>
</dbReference>
<dbReference type="InterPro" id="IPR036249">
    <property type="entry name" value="Thioredoxin-like_sf"/>
</dbReference>
<dbReference type="GO" id="GO:0016491">
    <property type="term" value="F:oxidoreductase activity"/>
    <property type="evidence" value="ECO:0007669"/>
    <property type="project" value="InterPro"/>
</dbReference>
<accession>J9FXP7</accession>
<evidence type="ECO:0000256" key="2">
    <source>
        <dbReference type="ARBA" id="ARBA00022748"/>
    </source>
</evidence>
<dbReference type="GO" id="GO:0017004">
    <property type="term" value="P:cytochrome complex assembly"/>
    <property type="evidence" value="ECO:0007669"/>
    <property type="project" value="UniProtKB-KW"/>
</dbReference>
<dbReference type="Pfam" id="PF14289">
    <property type="entry name" value="DUF4369"/>
    <property type="match status" value="1"/>
</dbReference>
<dbReference type="InterPro" id="IPR050553">
    <property type="entry name" value="Thioredoxin_ResA/DsbE_sf"/>
</dbReference>
<protein>
    <submittedName>
        <fullName evidence="7">Antioxidant, AhpC/TSA family</fullName>
    </submittedName>
</protein>